<dbReference type="AlphaFoldDB" id="A0AAP0KLS8"/>
<dbReference type="EMBL" id="JBBNAE010000001">
    <property type="protein sequence ID" value="KAK9153719.1"/>
    <property type="molecule type" value="Genomic_DNA"/>
</dbReference>
<evidence type="ECO:0000259" key="7">
    <source>
        <dbReference type="Pfam" id="PF07993"/>
    </source>
</evidence>
<dbReference type="InterPro" id="IPR013120">
    <property type="entry name" value="FAR_NAD-bd"/>
</dbReference>
<keyword evidence="4" id="KW-0560">Oxidoreductase</keyword>
<dbReference type="InterPro" id="IPR026055">
    <property type="entry name" value="FAR"/>
</dbReference>
<dbReference type="GO" id="GO:0080019">
    <property type="term" value="F:alcohol-forming very long-chain fatty acyl-CoA reductase activity"/>
    <property type="evidence" value="ECO:0007669"/>
    <property type="project" value="InterPro"/>
</dbReference>
<dbReference type="Proteomes" id="UP001417504">
    <property type="component" value="Unassembled WGS sequence"/>
</dbReference>
<sequence length="492" mass="56252">MDELGSILEFLENRSILITGSTGFLAKIFVEKVLRVQPKVKRLFLLIRATDTQTAMQRLHEEVIGKEVFKILREKYGTSFESFISEKIIPVAGDITDENLGILDPKMREEMWKEVTVIVNLAATTNFSARYDVALSINTFGAKHVLDFAKKCVRTDILMHVSTAYVCGEKSGILVEKPFRIGETLNGSSELDIQQELKLSNQTLEELRSQRATKDEEKVSMKELGLQRARMYGWPNTYVFTKAMGEMLIEHFKENIPLAIVRPTIVISTYKEPFPGWVEGIRTIDYLTVGYGKGKVRCFLGDPDCILDVIPVDMAVNATIVAIVASANQPSLLIYHVGSSMRNPINPFMFKEYGFSYFSKHPWIGKDGKPVRVREPVVLTSMDSFYQYMNIHYVLPFKALELLNIICCRHFEGICGKFGRNIKFALDFVDLYKTYIFFKGRFDDLNTERLRVAVREAGAEAEEFNNFDPKCIDWDDYFMNIHIPGVVKFSFK</sequence>
<dbReference type="GO" id="GO:0010345">
    <property type="term" value="P:suberin biosynthetic process"/>
    <property type="evidence" value="ECO:0007669"/>
    <property type="project" value="TreeGrafter"/>
</dbReference>
<evidence type="ECO:0000313" key="8">
    <source>
        <dbReference type="EMBL" id="KAK9153719.1"/>
    </source>
</evidence>
<dbReference type="PANTHER" id="PTHR11011:SF99">
    <property type="entry name" value="FATTY ACYL-COA REDUCTASE 3"/>
    <property type="match status" value="1"/>
</dbReference>
<feature type="coiled-coil region" evidence="5">
    <location>
        <begin position="190"/>
        <end position="224"/>
    </location>
</feature>
<dbReference type="EC" id="1.2.1.84" evidence="4"/>
<comment type="similarity">
    <text evidence="1 4">Belongs to the fatty acyl-CoA reductase family.</text>
</comment>
<dbReference type="PANTHER" id="PTHR11011">
    <property type="entry name" value="MALE STERILITY PROTEIN 2-RELATED"/>
    <property type="match status" value="1"/>
</dbReference>
<dbReference type="CDD" id="cd09071">
    <property type="entry name" value="FAR_C"/>
    <property type="match status" value="1"/>
</dbReference>
<dbReference type="InterPro" id="IPR033640">
    <property type="entry name" value="FAR_C"/>
</dbReference>
<evidence type="ECO:0000256" key="3">
    <source>
        <dbReference type="ARBA" id="ARBA00023098"/>
    </source>
</evidence>
<dbReference type="Pfam" id="PF03015">
    <property type="entry name" value="Sterile"/>
    <property type="match status" value="1"/>
</dbReference>
<keyword evidence="5" id="KW-0175">Coiled coil</keyword>
<dbReference type="InterPro" id="IPR036291">
    <property type="entry name" value="NAD(P)-bd_dom_sf"/>
</dbReference>
<comment type="function">
    <text evidence="4">Catalyzes the reduction of fatty acyl-CoA to fatty alcohols.</text>
</comment>
<proteinExistence type="inferred from homology"/>
<evidence type="ECO:0000256" key="2">
    <source>
        <dbReference type="ARBA" id="ARBA00022516"/>
    </source>
</evidence>
<keyword evidence="4" id="KW-0521">NADP</keyword>
<feature type="domain" description="Thioester reductase (TE)" evidence="7">
    <location>
        <begin position="18"/>
        <end position="319"/>
    </location>
</feature>
<name>A0AAP0KLS8_9MAGN</name>
<keyword evidence="9" id="KW-1185">Reference proteome</keyword>
<evidence type="ECO:0000256" key="1">
    <source>
        <dbReference type="ARBA" id="ARBA00005928"/>
    </source>
</evidence>
<feature type="domain" description="Fatty acyl-CoA reductase C-terminal" evidence="6">
    <location>
        <begin position="393"/>
        <end position="492"/>
    </location>
</feature>
<protein>
    <recommendedName>
        <fullName evidence="4">Fatty acyl-CoA reductase</fullName>
        <ecNumber evidence="4">1.2.1.84</ecNumber>
    </recommendedName>
</protein>
<comment type="catalytic activity">
    <reaction evidence="4">
        <text>a long-chain fatty acyl-CoA + 2 NADPH + 2 H(+) = a long-chain primary fatty alcohol + 2 NADP(+) + CoA</text>
        <dbReference type="Rhea" id="RHEA:52716"/>
        <dbReference type="ChEBI" id="CHEBI:15378"/>
        <dbReference type="ChEBI" id="CHEBI:57287"/>
        <dbReference type="ChEBI" id="CHEBI:57783"/>
        <dbReference type="ChEBI" id="CHEBI:58349"/>
        <dbReference type="ChEBI" id="CHEBI:77396"/>
        <dbReference type="ChEBI" id="CHEBI:83139"/>
        <dbReference type="EC" id="1.2.1.84"/>
    </reaction>
</comment>
<evidence type="ECO:0000256" key="5">
    <source>
        <dbReference type="SAM" id="Coils"/>
    </source>
</evidence>
<dbReference type="SUPFAM" id="SSF51735">
    <property type="entry name" value="NAD(P)-binding Rossmann-fold domains"/>
    <property type="match status" value="1"/>
</dbReference>
<organism evidence="8 9">
    <name type="scientific">Stephania japonica</name>
    <dbReference type="NCBI Taxonomy" id="461633"/>
    <lineage>
        <taxon>Eukaryota</taxon>
        <taxon>Viridiplantae</taxon>
        <taxon>Streptophyta</taxon>
        <taxon>Embryophyta</taxon>
        <taxon>Tracheophyta</taxon>
        <taxon>Spermatophyta</taxon>
        <taxon>Magnoliopsida</taxon>
        <taxon>Ranunculales</taxon>
        <taxon>Menispermaceae</taxon>
        <taxon>Menispermoideae</taxon>
        <taxon>Cissampelideae</taxon>
        <taxon>Stephania</taxon>
    </lineage>
</organism>
<dbReference type="CDD" id="cd05236">
    <property type="entry name" value="FAR-N_SDR_e"/>
    <property type="match status" value="1"/>
</dbReference>
<keyword evidence="3 4" id="KW-0443">Lipid metabolism</keyword>
<evidence type="ECO:0000259" key="6">
    <source>
        <dbReference type="Pfam" id="PF03015"/>
    </source>
</evidence>
<evidence type="ECO:0000256" key="4">
    <source>
        <dbReference type="RuleBase" id="RU363097"/>
    </source>
</evidence>
<accession>A0AAP0KLS8</accession>
<comment type="caution">
    <text evidence="8">The sequence shown here is derived from an EMBL/GenBank/DDBJ whole genome shotgun (WGS) entry which is preliminary data.</text>
</comment>
<dbReference type="Pfam" id="PF07993">
    <property type="entry name" value="NAD_binding_4"/>
    <property type="match status" value="1"/>
</dbReference>
<gene>
    <name evidence="8" type="ORF">Sjap_001199</name>
</gene>
<dbReference type="Gene3D" id="3.40.50.720">
    <property type="entry name" value="NAD(P)-binding Rossmann-like Domain"/>
    <property type="match status" value="1"/>
</dbReference>
<dbReference type="GO" id="GO:0035336">
    <property type="term" value="P:long-chain fatty-acyl-CoA metabolic process"/>
    <property type="evidence" value="ECO:0007669"/>
    <property type="project" value="TreeGrafter"/>
</dbReference>
<reference evidence="8 9" key="1">
    <citation type="submission" date="2024-01" db="EMBL/GenBank/DDBJ databases">
        <title>Genome assemblies of Stephania.</title>
        <authorList>
            <person name="Yang L."/>
        </authorList>
    </citation>
    <scope>NUCLEOTIDE SEQUENCE [LARGE SCALE GENOMIC DNA]</scope>
    <source>
        <strain evidence="8">QJT</strain>
        <tissue evidence="8">Leaf</tissue>
    </source>
</reference>
<evidence type="ECO:0000313" key="9">
    <source>
        <dbReference type="Proteomes" id="UP001417504"/>
    </source>
</evidence>
<dbReference type="GO" id="GO:0102965">
    <property type="term" value="F:alcohol-forming long-chain fatty acyl-CoA reductase activity"/>
    <property type="evidence" value="ECO:0007669"/>
    <property type="project" value="UniProtKB-EC"/>
</dbReference>
<keyword evidence="2 4" id="KW-0444">Lipid biosynthesis</keyword>